<proteinExistence type="predicted"/>
<feature type="non-terminal residue" evidence="1">
    <location>
        <position position="175"/>
    </location>
</feature>
<dbReference type="EMBL" id="JABEZZ010000003">
    <property type="protein sequence ID" value="MBA0582174.1"/>
    <property type="molecule type" value="Genomic_DNA"/>
</dbReference>
<protein>
    <submittedName>
        <fullName evidence="1">Uncharacterized protein</fullName>
    </submittedName>
</protein>
<name>A0A7J8NZ86_GOSRA</name>
<gene>
    <name evidence="1" type="ORF">Gorai_024325</name>
</gene>
<reference evidence="1 2" key="1">
    <citation type="journal article" date="2019" name="Genome Biol. Evol.">
        <title>Insights into the evolution of the New World diploid cottons (Gossypium, subgenus Houzingenia) based on genome sequencing.</title>
        <authorList>
            <person name="Grover C.E."/>
            <person name="Arick M.A. 2nd"/>
            <person name="Thrash A."/>
            <person name="Conover J.L."/>
            <person name="Sanders W.S."/>
            <person name="Peterson D.G."/>
            <person name="Frelichowski J.E."/>
            <person name="Scheffler J.A."/>
            <person name="Scheffler B.E."/>
            <person name="Wendel J.F."/>
        </authorList>
    </citation>
    <scope>NUCLEOTIDE SEQUENCE [LARGE SCALE GENOMIC DNA]</scope>
    <source>
        <strain evidence="1">8</strain>
        <tissue evidence="1">Leaf</tissue>
    </source>
</reference>
<dbReference type="Proteomes" id="UP000593578">
    <property type="component" value="Unassembled WGS sequence"/>
</dbReference>
<accession>A0A7J8NZ86</accession>
<organism evidence="1 2">
    <name type="scientific">Gossypium raimondii</name>
    <name type="common">Peruvian cotton</name>
    <name type="synonym">Gossypium klotzschianum subsp. raimondii</name>
    <dbReference type="NCBI Taxonomy" id="29730"/>
    <lineage>
        <taxon>Eukaryota</taxon>
        <taxon>Viridiplantae</taxon>
        <taxon>Streptophyta</taxon>
        <taxon>Embryophyta</taxon>
        <taxon>Tracheophyta</taxon>
        <taxon>Spermatophyta</taxon>
        <taxon>Magnoliopsida</taxon>
        <taxon>eudicotyledons</taxon>
        <taxon>Gunneridae</taxon>
        <taxon>Pentapetalae</taxon>
        <taxon>rosids</taxon>
        <taxon>malvids</taxon>
        <taxon>Malvales</taxon>
        <taxon>Malvaceae</taxon>
        <taxon>Malvoideae</taxon>
        <taxon>Gossypium</taxon>
    </lineage>
</organism>
<evidence type="ECO:0000313" key="2">
    <source>
        <dbReference type="Proteomes" id="UP000593578"/>
    </source>
</evidence>
<comment type="caution">
    <text evidence="1">The sequence shown here is derived from an EMBL/GenBank/DDBJ whole genome shotgun (WGS) entry which is preliminary data.</text>
</comment>
<evidence type="ECO:0000313" key="1">
    <source>
        <dbReference type="EMBL" id="MBA0582174.1"/>
    </source>
</evidence>
<sequence>MVAMEDNIADSLNFKVSLFDSKLDEEEDDLEKDDFELIDGDVTTQMVDNVPDIQFSDKATYKNNIIQATGGMIGQVIKVNKNTNNGEDTNAQSVVDPRVTQQPTSTSLNIRVGMKDMVQSLMHVLGTGVPNNSIKAMEQHFHLIVSEYQRDFGFEITTLVETRMAGSKADLVVTA</sequence>
<dbReference type="AlphaFoldDB" id="A0A7J8NZ86"/>